<reference evidence="4" key="1">
    <citation type="journal article" date="2020" name="Nature">
        <title>Giant virus diversity and host interactions through global metagenomics.</title>
        <authorList>
            <person name="Schulz F."/>
            <person name="Roux S."/>
            <person name="Paez-Espino D."/>
            <person name="Jungbluth S."/>
            <person name="Walsh D.A."/>
            <person name="Denef V.J."/>
            <person name="McMahon K.D."/>
            <person name="Konstantinidis K.T."/>
            <person name="Eloe-Fadrosh E.A."/>
            <person name="Kyrpides N.C."/>
            <person name="Woyke T."/>
        </authorList>
    </citation>
    <scope>NUCLEOTIDE SEQUENCE</scope>
    <source>
        <strain evidence="4">GVMAG-S-3300013286-35</strain>
    </source>
</reference>
<sequence>MVLDVYQHNNIVYVDLNPANWIELTDAEILKAAKLDSSIHVRIRRTIEYNVAIFLELEFTEPQNSIKIADKTYEVKQPPPLTLVDLQLCLVFKNEWHAIPSVLNYYRRTHGVQRFILYDNQSDTPPPAELTAQPDVVYESWNFPYKHTIKDKKNLSPTYEGPETIIVAQNSAYSHCLKRYRQATWTMLFDTDEFVVRRRGAESLKSLVQRIPPTIDTILMKGYWAGCNSVTQSEIHNSLRKFGRRSQKFCMNKLILRTAVHVFTNCIHNPYPTRGHVTMLPPDHGFYFFHLYTASTKNRACDCTVYCQVPDRSFQESLSF</sequence>
<dbReference type="AlphaFoldDB" id="A0A6C0KWX5"/>
<keyword evidence="2" id="KW-0812">Transmembrane</keyword>
<dbReference type="EMBL" id="MN740992">
    <property type="protein sequence ID" value="QHU21753.1"/>
    <property type="molecule type" value="Genomic_DNA"/>
</dbReference>
<evidence type="ECO:0008006" key="5">
    <source>
        <dbReference type="Google" id="ProtNLM"/>
    </source>
</evidence>
<evidence type="ECO:0000256" key="2">
    <source>
        <dbReference type="ARBA" id="ARBA00022692"/>
    </source>
</evidence>
<protein>
    <recommendedName>
        <fullName evidence="5">Glycosyltransferase family 92 protein</fullName>
    </recommendedName>
</protein>
<accession>A0A6C0KWX5</accession>
<comment type="subcellular location">
    <subcellularLocation>
        <location evidence="1">Membrane</location>
        <topology evidence="1">Single-pass membrane protein</topology>
    </subcellularLocation>
</comment>
<dbReference type="PANTHER" id="PTHR21461">
    <property type="entry name" value="GLYCOSYLTRANSFERASE FAMILY 92 PROTEIN"/>
    <property type="match status" value="1"/>
</dbReference>
<name>A0A6C0KWX5_9ZZZZ</name>
<organism evidence="4">
    <name type="scientific">viral metagenome</name>
    <dbReference type="NCBI Taxonomy" id="1070528"/>
    <lineage>
        <taxon>unclassified sequences</taxon>
        <taxon>metagenomes</taxon>
        <taxon>organismal metagenomes</taxon>
    </lineage>
</organism>
<evidence type="ECO:0000256" key="3">
    <source>
        <dbReference type="ARBA" id="ARBA00022989"/>
    </source>
</evidence>
<dbReference type="PANTHER" id="PTHR21461:SF69">
    <property type="entry name" value="GLYCOSYLTRANSFERASE FAMILY 92 PROTEIN"/>
    <property type="match status" value="1"/>
</dbReference>
<evidence type="ECO:0000256" key="1">
    <source>
        <dbReference type="ARBA" id="ARBA00004167"/>
    </source>
</evidence>
<dbReference type="GO" id="GO:0016020">
    <property type="term" value="C:membrane"/>
    <property type="evidence" value="ECO:0007669"/>
    <property type="project" value="UniProtKB-SubCell"/>
</dbReference>
<proteinExistence type="predicted"/>
<dbReference type="Pfam" id="PF13704">
    <property type="entry name" value="Glyco_tranf_2_4"/>
    <property type="match status" value="1"/>
</dbReference>
<keyword evidence="3" id="KW-0472">Membrane</keyword>
<evidence type="ECO:0000313" key="4">
    <source>
        <dbReference type="EMBL" id="QHU21753.1"/>
    </source>
</evidence>
<keyword evidence="3" id="KW-1133">Transmembrane helix</keyword>
<dbReference type="GO" id="GO:0005737">
    <property type="term" value="C:cytoplasm"/>
    <property type="evidence" value="ECO:0007669"/>
    <property type="project" value="TreeGrafter"/>
</dbReference>
<dbReference type="GO" id="GO:0016757">
    <property type="term" value="F:glycosyltransferase activity"/>
    <property type="evidence" value="ECO:0007669"/>
    <property type="project" value="TreeGrafter"/>
</dbReference>